<dbReference type="Proteomes" id="UP000199239">
    <property type="component" value="Unassembled WGS sequence"/>
</dbReference>
<feature type="transmembrane region" description="Helical" evidence="1">
    <location>
        <begin position="28"/>
        <end position="50"/>
    </location>
</feature>
<keyword evidence="1" id="KW-1133">Transmembrane helix</keyword>
<evidence type="ECO:0000313" key="3">
    <source>
        <dbReference type="Proteomes" id="UP000199239"/>
    </source>
</evidence>
<dbReference type="RefSeq" id="WP_093914920.1">
    <property type="nucleotide sequence ID" value="NZ_FPAJ01000001.1"/>
</dbReference>
<organism evidence="2 3">
    <name type="scientific">Sulfitobacter marinus</name>
    <dbReference type="NCBI Taxonomy" id="394264"/>
    <lineage>
        <taxon>Bacteria</taxon>
        <taxon>Pseudomonadati</taxon>
        <taxon>Pseudomonadota</taxon>
        <taxon>Alphaproteobacteria</taxon>
        <taxon>Rhodobacterales</taxon>
        <taxon>Roseobacteraceae</taxon>
        <taxon>Sulfitobacter</taxon>
    </lineage>
</organism>
<evidence type="ECO:0000256" key="1">
    <source>
        <dbReference type="SAM" id="Phobius"/>
    </source>
</evidence>
<dbReference type="STRING" id="394264.SAMN04488040_0693"/>
<evidence type="ECO:0000313" key="2">
    <source>
        <dbReference type="EMBL" id="SFS51016.1"/>
    </source>
</evidence>
<gene>
    <name evidence="2" type="ORF">SAMN04488040_0693</name>
</gene>
<dbReference type="OrthoDB" id="7876494at2"/>
<dbReference type="AlphaFoldDB" id="A0A1I6QEW6"/>
<keyword evidence="1" id="KW-0472">Membrane</keyword>
<reference evidence="3" key="1">
    <citation type="submission" date="2016-10" db="EMBL/GenBank/DDBJ databases">
        <authorList>
            <person name="Varghese N."/>
            <person name="Submissions S."/>
        </authorList>
    </citation>
    <scope>NUCLEOTIDE SEQUENCE [LARGE SCALE GENOMIC DNA]</scope>
    <source>
        <strain evidence="3">DSM 23422</strain>
    </source>
</reference>
<dbReference type="EMBL" id="FPAJ01000001">
    <property type="protein sequence ID" value="SFS51016.1"/>
    <property type="molecule type" value="Genomic_DNA"/>
</dbReference>
<evidence type="ECO:0008006" key="4">
    <source>
        <dbReference type="Google" id="ProtNLM"/>
    </source>
</evidence>
<name>A0A1I6QEW6_9RHOB</name>
<protein>
    <recommendedName>
        <fullName evidence="4">PEP-CTERM protein-sorting domain-containing protein</fullName>
    </recommendedName>
</protein>
<keyword evidence="3" id="KW-1185">Reference proteome</keyword>
<accession>A0A1I6QEW6</accession>
<proteinExistence type="predicted"/>
<sequence length="57" mass="6122">MIVILFALIGAIWGGLTARKRQGNRKDIAQYAAGYAMAFVIVGMILTVILDRVLTGA</sequence>
<keyword evidence="1" id="KW-0812">Transmembrane</keyword>